<sequence>MPCDPTPPHPSAVIPMIACTGPVYCGSQSELGAALSELLSQQHKSSGEMAQQLRALTTFLEEISSIPSTHMAANNHL</sequence>
<accession>A0A061I7Q2</accession>
<evidence type="ECO:0000313" key="2">
    <source>
        <dbReference type="Proteomes" id="UP000030759"/>
    </source>
</evidence>
<dbReference type="Proteomes" id="UP000030759">
    <property type="component" value="Unassembled WGS sequence"/>
</dbReference>
<evidence type="ECO:0000313" key="1">
    <source>
        <dbReference type="EMBL" id="ERE76310.1"/>
    </source>
</evidence>
<protein>
    <submittedName>
        <fullName evidence="1">Lipogenin</fullName>
    </submittedName>
</protein>
<dbReference type="EMBL" id="KE674572">
    <property type="protein sequence ID" value="ERE76310.1"/>
    <property type="molecule type" value="Genomic_DNA"/>
</dbReference>
<organism evidence="1 2">
    <name type="scientific">Cricetulus griseus</name>
    <name type="common">Chinese hamster</name>
    <name type="synonym">Cricetulus barabensis griseus</name>
    <dbReference type="NCBI Taxonomy" id="10029"/>
    <lineage>
        <taxon>Eukaryota</taxon>
        <taxon>Metazoa</taxon>
        <taxon>Chordata</taxon>
        <taxon>Craniata</taxon>
        <taxon>Vertebrata</taxon>
        <taxon>Euteleostomi</taxon>
        <taxon>Mammalia</taxon>
        <taxon>Eutheria</taxon>
        <taxon>Euarchontoglires</taxon>
        <taxon>Glires</taxon>
        <taxon>Rodentia</taxon>
        <taxon>Myomorpha</taxon>
        <taxon>Muroidea</taxon>
        <taxon>Cricetidae</taxon>
        <taxon>Cricetinae</taxon>
        <taxon>Cricetulus</taxon>
    </lineage>
</organism>
<name>A0A061I7Q2_CRIGR</name>
<gene>
    <name evidence="1" type="ORF">H671_4g11942</name>
</gene>
<dbReference type="AlphaFoldDB" id="A0A061I7Q2"/>
<reference evidence="2" key="1">
    <citation type="journal article" date="2013" name="Nat. Biotechnol.">
        <title>Chinese hamster genome sequenced from sorted chromosomes.</title>
        <authorList>
            <person name="Brinkrolf K."/>
            <person name="Rupp O."/>
            <person name="Laux H."/>
            <person name="Kollin F."/>
            <person name="Ernst W."/>
            <person name="Linke B."/>
            <person name="Kofler R."/>
            <person name="Romand S."/>
            <person name="Hesse F."/>
            <person name="Budach W.E."/>
            <person name="Galosy S."/>
            <person name="Muller D."/>
            <person name="Noll T."/>
            <person name="Wienberg J."/>
            <person name="Jostock T."/>
            <person name="Leonard M."/>
            <person name="Grillari J."/>
            <person name="Tauch A."/>
            <person name="Goesmann A."/>
            <person name="Helk B."/>
            <person name="Mott J.E."/>
            <person name="Puhler A."/>
            <person name="Borth N."/>
        </authorList>
    </citation>
    <scope>NUCLEOTIDE SEQUENCE [LARGE SCALE GENOMIC DNA]</scope>
    <source>
        <strain evidence="2">17A/GY</strain>
    </source>
</reference>
<proteinExistence type="predicted"/>